<sequence length="728" mass="80279">MNSKLPGNKTTCTNNATQFHLSNPPYESYFYSDCHSSSHVIITSPLSTSNLSIIGPRLLVAWPAGNSGVVSFFSPENGENGTLSIRLANSSATGNALEPLYFQGPPGSRNPQVGISGAISFNSSAVLTLPILGSIRTIRDFTEGPSIIYPDLQDAISFSETGDGGATLNRTWLDNTTTTHLTFTPLNGSDSVIIRGEENTTILFGAGTYQFKASFNYSQLHQLSPENVLNNASAGLFKQNPEQTAALSFLSYTNKLLAGTWRFLTYFGRDSMISLLLLQPILSEGEGGAIEAVIGVVLERINSTDGTACHEEVIGDYTTFLNLQKNITSSAPQCDYKMVDTDYFLPIVMKNYLVDTETGRNRSKEFLNTTATFLANNAGMKYAALAKRTAEKIMKTSTPFTLEGGQIKENLVHLKEGEVVGEWRDSTYGLGGGRIPYDVNTALVPAALRSIASLSRAGLFPDHPEWSETADEFAKIWEDRTLDFFRVRIPQSTAVSLIDSYMNESSFPGPSNTEQITSDIIFHGLALDGDDNQPVVRVMNTDDCFRHFLLNTTNQTQLSEFLSQTTDNILHPFPLGLSSSVGLFVANPAYGGDPIYAKNFTRGDYHGTVIWSWQLSMMAAGLAHQLGRCDSSDVPDFCADETLYRKILSAYNHLWNLIDENRLQLSNEVWSWTYDDGFQVEPLGAFTPTESNVQQLWSLTFLAVHKENFPRLKAEKSNKLLIEKDYQL</sequence>
<organism evidence="1 2">
    <name type="scientific">Lojkania enalia</name>
    <dbReference type="NCBI Taxonomy" id="147567"/>
    <lineage>
        <taxon>Eukaryota</taxon>
        <taxon>Fungi</taxon>
        <taxon>Dikarya</taxon>
        <taxon>Ascomycota</taxon>
        <taxon>Pezizomycotina</taxon>
        <taxon>Dothideomycetes</taxon>
        <taxon>Pleosporomycetidae</taxon>
        <taxon>Pleosporales</taxon>
        <taxon>Pleosporales incertae sedis</taxon>
        <taxon>Lojkania</taxon>
    </lineage>
</organism>
<comment type="caution">
    <text evidence="1">The sequence shown here is derived from an EMBL/GenBank/DDBJ whole genome shotgun (WGS) entry which is preliminary data.</text>
</comment>
<evidence type="ECO:0000313" key="1">
    <source>
        <dbReference type="EMBL" id="KAF2264953.1"/>
    </source>
</evidence>
<dbReference type="Proteomes" id="UP000800093">
    <property type="component" value="Unassembled WGS sequence"/>
</dbReference>
<dbReference type="AlphaFoldDB" id="A0A9P4KAA9"/>
<protein>
    <recommendedName>
        <fullName evidence="3">Glycogen debranching enzyme</fullName>
    </recommendedName>
</protein>
<reference evidence="2" key="1">
    <citation type="journal article" date="2020" name="Stud. Mycol.">
        <title>101 Dothideomycetes genomes: A test case for predicting lifestyles and emergence of pathogens.</title>
        <authorList>
            <person name="Haridas S."/>
            <person name="Albert R."/>
            <person name="Binder M."/>
            <person name="Bloem J."/>
            <person name="LaButti K."/>
            <person name="Salamov A."/>
            <person name="Andreopoulos B."/>
            <person name="Baker S."/>
            <person name="Barry K."/>
            <person name="Bills G."/>
            <person name="Bluhm B."/>
            <person name="Cannon C."/>
            <person name="Castanera R."/>
            <person name="Culley D."/>
            <person name="Daum C."/>
            <person name="Ezra D."/>
            <person name="Gonzalez J."/>
            <person name="Henrissat B."/>
            <person name="Kuo A."/>
            <person name="Liang C."/>
            <person name="Lipzen A."/>
            <person name="Lutzoni F."/>
            <person name="Magnuson J."/>
            <person name="Mondo S."/>
            <person name="Nolan M."/>
            <person name="Ohm R."/>
            <person name="Pangilinan J."/>
            <person name="Park H.-J."/>
            <person name="Ramirez L."/>
            <person name="Alfaro M."/>
            <person name="Sun H."/>
            <person name="Tritt A."/>
            <person name="Yoshinaga Y."/>
            <person name="Zwiers L.-H."/>
            <person name="Turgeon B."/>
            <person name="Goodwin S."/>
            <person name="Spatafora J."/>
            <person name="Crous P."/>
            <person name="Grigoriev I."/>
        </authorList>
    </citation>
    <scope>NUCLEOTIDE SEQUENCE [LARGE SCALE GENOMIC DNA]</scope>
    <source>
        <strain evidence="2">CBS 304.66</strain>
    </source>
</reference>
<dbReference type="EMBL" id="ML986612">
    <property type="protein sequence ID" value="KAF2264953.1"/>
    <property type="molecule type" value="Genomic_DNA"/>
</dbReference>
<keyword evidence="2" id="KW-1185">Reference proteome</keyword>
<proteinExistence type="predicted"/>
<gene>
    <name evidence="1" type="ORF">CC78DRAFT_600926</name>
</gene>
<evidence type="ECO:0000313" key="2">
    <source>
        <dbReference type="Proteomes" id="UP000800093"/>
    </source>
</evidence>
<accession>A0A9P4KAA9</accession>
<evidence type="ECO:0008006" key="3">
    <source>
        <dbReference type="Google" id="ProtNLM"/>
    </source>
</evidence>
<dbReference type="OrthoDB" id="2591256at2759"/>
<name>A0A9P4KAA9_9PLEO</name>